<dbReference type="AlphaFoldDB" id="A0A9W9Y6T5"/>
<comment type="caution">
    <text evidence="1">The sequence shown here is derived from an EMBL/GenBank/DDBJ whole genome shotgun (WGS) entry which is preliminary data.</text>
</comment>
<proteinExistence type="predicted"/>
<keyword evidence="2" id="KW-1185">Reference proteome</keyword>
<feature type="non-terminal residue" evidence="1">
    <location>
        <position position="1"/>
    </location>
</feature>
<evidence type="ECO:0000313" key="2">
    <source>
        <dbReference type="Proteomes" id="UP001163046"/>
    </source>
</evidence>
<reference evidence="1" key="1">
    <citation type="submission" date="2023-01" db="EMBL/GenBank/DDBJ databases">
        <title>Genome assembly of the deep-sea coral Lophelia pertusa.</title>
        <authorList>
            <person name="Herrera S."/>
            <person name="Cordes E."/>
        </authorList>
    </citation>
    <scope>NUCLEOTIDE SEQUENCE</scope>
    <source>
        <strain evidence="1">USNM1676648</strain>
        <tissue evidence="1">Polyp</tissue>
    </source>
</reference>
<dbReference type="Proteomes" id="UP001163046">
    <property type="component" value="Unassembled WGS sequence"/>
</dbReference>
<dbReference type="EMBL" id="MU828121">
    <property type="protein sequence ID" value="KAJ7309264.1"/>
    <property type="molecule type" value="Genomic_DNA"/>
</dbReference>
<evidence type="ECO:0000313" key="1">
    <source>
        <dbReference type="EMBL" id="KAJ7309264.1"/>
    </source>
</evidence>
<protein>
    <submittedName>
        <fullName evidence="1">Uncharacterized protein</fullName>
    </submittedName>
</protein>
<gene>
    <name evidence="1" type="ORF">OS493_040329</name>
</gene>
<feature type="non-terminal residue" evidence="1">
    <location>
        <position position="53"/>
    </location>
</feature>
<accession>A0A9W9Y6T5</accession>
<organism evidence="1 2">
    <name type="scientific">Desmophyllum pertusum</name>
    <dbReference type="NCBI Taxonomy" id="174260"/>
    <lineage>
        <taxon>Eukaryota</taxon>
        <taxon>Metazoa</taxon>
        <taxon>Cnidaria</taxon>
        <taxon>Anthozoa</taxon>
        <taxon>Hexacorallia</taxon>
        <taxon>Scleractinia</taxon>
        <taxon>Caryophylliina</taxon>
        <taxon>Caryophylliidae</taxon>
        <taxon>Desmophyllum</taxon>
    </lineage>
</organism>
<sequence>SKRMSEICENTISKVHMDFAFLVVRRKRVSSLNQRKQRGYRIHQGVQRVTKGH</sequence>
<name>A0A9W9Y6T5_9CNID</name>